<proteinExistence type="predicted"/>
<feature type="transmembrane region" description="Helical" evidence="1">
    <location>
        <begin position="45"/>
        <end position="67"/>
    </location>
</feature>
<keyword evidence="1" id="KW-1133">Transmembrane helix</keyword>
<protein>
    <submittedName>
        <fullName evidence="2">Uncharacterized protein DUF4345</fullName>
    </submittedName>
</protein>
<feature type="transmembrane region" description="Helical" evidence="1">
    <location>
        <begin position="100"/>
        <end position="119"/>
    </location>
</feature>
<evidence type="ECO:0000256" key="1">
    <source>
        <dbReference type="SAM" id="Phobius"/>
    </source>
</evidence>
<dbReference type="AlphaFoldDB" id="A0A327QN52"/>
<evidence type="ECO:0000313" key="3">
    <source>
        <dbReference type="Proteomes" id="UP000249547"/>
    </source>
</evidence>
<comment type="caution">
    <text evidence="2">The sequence shown here is derived from an EMBL/GenBank/DDBJ whole genome shotgun (WGS) entry which is preliminary data.</text>
</comment>
<reference evidence="2 3" key="1">
    <citation type="submission" date="2018-06" db="EMBL/GenBank/DDBJ databases">
        <title>Genomic Encyclopedia of Archaeal and Bacterial Type Strains, Phase II (KMG-II): from individual species to whole genera.</title>
        <authorList>
            <person name="Goeker M."/>
        </authorList>
    </citation>
    <scope>NUCLEOTIDE SEQUENCE [LARGE SCALE GENOMIC DNA]</scope>
    <source>
        <strain evidence="2 3">DSM 23857</strain>
    </source>
</reference>
<sequence length="139" mass="15044">MKLFTKIFLCLIGLAFLKVGIETFMNPQAVVANVDMVLNTNSALSTIRAVYAGMHFVFGAYCVYGAFKAPANALGLLILYAGGYVIGRLSGILIDGMPNQFVLTWLGTEVFTLAVSLYLRWQLTRKPVAAGTYATNAHA</sequence>
<name>A0A327QN52_9BACT</name>
<accession>A0A327QN52</accession>
<dbReference type="OrthoDB" id="852460at2"/>
<gene>
    <name evidence="2" type="ORF">LX64_02278</name>
</gene>
<feature type="transmembrane region" description="Helical" evidence="1">
    <location>
        <begin position="74"/>
        <end position="94"/>
    </location>
</feature>
<evidence type="ECO:0000313" key="2">
    <source>
        <dbReference type="EMBL" id="RAJ05124.1"/>
    </source>
</evidence>
<dbReference type="Proteomes" id="UP000249547">
    <property type="component" value="Unassembled WGS sequence"/>
</dbReference>
<keyword evidence="1" id="KW-0812">Transmembrane</keyword>
<keyword evidence="3" id="KW-1185">Reference proteome</keyword>
<dbReference type="RefSeq" id="WP_158538595.1">
    <property type="nucleotide sequence ID" value="NZ_QLLL01000004.1"/>
</dbReference>
<dbReference type="Pfam" id="PF14248">
    <property type="entry name" value="DUF4345"/>
    <property type="match status" value="1"/>
</dbReference>
<keyword evidence="1" id="KW-0472">Membrane</keyword>
<dbReference type="InterPro" id="IPR025597">
    <property type="entry name" value="DUF4345"/>
</dbReference>
<dbReference type="EMBL" id="QLLL01000004">
    <property type="protein sequence ID" value="RAJ05124.1"/>
    <property type="molecule type" value="Genomic_DNA"/>
</dbReference>
<organism evidence="2 3">
    <name type="scientific">Chitinophaga skermanii</name>
    <dbReference type="NCBI Taxonomy" id="331697"/>
    <lineage>
        <taxon>Bacteria</taxon>
        <taxon>Pseudomonadati</taxon>
        <taxon>Bacteroidota</taxon>
        <taxon>Chitinophagia</taxon>
        <taxon>Chitinophagales</taxon>
        <taxon>Chitinophagaceae</taxon>
        <taxon>Chitinophaga</taxon>
    </lineage>
</organism>